<dbReference type="EMBL" id="BMJM01000013">
    <property type="protein sequence ID" value="GGE20245.1"/>
    <property type="molecule type" value="Genomic_DNA"/>
</dbReference>
<dbReference type="Pfam" id="PF08240">
    <property type="entry name" value="ADH_N"/>
    <property type="match status" value="1"/>
</dbReference>
<dbReference type="PANTHER" id="PTHR43401:SF5">
    <property type="entry name" value="ALCOHOL DEHYDROGENASE-RELATED"/>
    <property type="match status" value="1"/>
</dbReference>
<evidence type="ECO:0000256" key="4">
    <source>
        <dbReference type="RuleBase" id="RU361277"/>
    </source>
</evidence>
<protein>
    <submittedName>
        <fullName evidence="6">Alcohol dehydrogenase</fullName>
    </submittedName>
</protein>
<dbReference type="GO" id="GO:0008270">
    <property type="term" value="F:zinc ion binding"/>
    <property type="evidence" value="ECO:0007669"/>
    <property type="project" value="InterPro"/>
</dbReference>
<dbReference type="SUPFAM" id="SSF51735">
    <property type="entry name" value="NAD(P)-binding Rossmann-fold domains"/>
    <property type="match status" value="1"/>
</dbReference>
<dbReference type="PROSITE" id="PS00059">
    <property type="entry name" value="ADH_ZINC"/>
    <property type="match status" value="1"/>
</dbReference>
<evidence type="ECO:0000313" key="7">
    <source>
        <dbReference type="Proteomes" id="UP000635071"/>
    </source>
</evidence>
<dbReference type="SUPFAM" id="SSF50129">
    <property type="entry name" value="GroES-like"/>
    <property type="match status" value="1"/>
</dbReference>
<proteinExistence type="inferred from homology"/>
<dbReference type="InterPro" id="IPR011032">
    <property type="entry name" value="GroES-like_sf"/>
</dbReference>
<dbReference type="InterPro" id="IPR002328">
    <property type="entry name" value="ADH_Zn_CS"/>
</dbReference>
<sequence>MRGVVFTGDSNLELVEFPDPIPGPRDVVLEIKASGMCGSDLKLYRPPAGAAFKALGLKDSGQPVIAGHEPCGIVAAVGRDVDPRTVRVGDRVTLHHYQGCWTCPQCRTGWTQMCDRTAVVYGVTGHGGHAPYMRAAVETVVALPDEVSFSTGAAISCGTGTAYGALLRLNVSARDTVAIFGQGPVGLSATQLAAAMGARVIAVDVSGERAQTAKAFGAAHVVDASTTDPVEAIMALTNGKGAGKALDTSGAAAGRSAAVRCASAWGMVCFVGEGGEVTLNVSPEIIRKQLTLVGSWTLSSAAQVDCVRFIADHGLEIDKLFTDRWTLDQAEEAYKAFDKQAAGKGVFVN</sequence>
<dbReference type="SMART" id="SM00829">
    <property type="entry name" value="PKS_ER"/>
    <property type="match status" value="1"/>
</dbReference>
<dbReference type="InterPro" id="IPR013149">
    <property type="entry name" value="ADH-like_C"/>
</dbReference>
<dbReference type="InterPro" id="IPR050129">
    <property type="entry name" value="Zn_alcohol_dh"/>
</dbReference>
<keyword evidence="2 4" id="KW-0862">Zinc</keyword>
<gene>
    <name evidence="6" type="ORF">GCM10011529_28610</name>
</gene>
<reference evidence="6" key="2">
    <citation type="submission" date="2020-09" db="EMBL/GenBank/DDBJ databases">
        <authorList>
            <person name="Sun Q."/>
            <person name="Zhou Y."/>
        </authorList>
    </citation>
    <scope>NUCLEOTIDE SEQUENCE</scope>
    <source>
        <strain evidence="6">CGMCC 1.15519</strain>
    </source>
</reference>
<dbReference type="AlphaFoldDB" id="A0A917EB27"/>
<dbReference type="PANTHER" id="PTHR43401">
    <property type="entry name" value="L-THREONINE 3-DEHYDROGENASE"/>
    <property type="match status" value="1"/>
</dbReference>
<comment type="similarity">
    <text evidence="4">Belongs to the zinc-containing alcohol dehydrogenase family.</text>
</comment>
<dbReference type="InterPro" id="IPR020843">
    <property type="entry name" value="ER"/>
</dbReference>
<dbReference type="RefSeq" id="WP_188763919.1">
    <property type="nucleotide sequence ID" value="NZ_BMJM01000013.1"/>
</dbReference>
<dbReference type="InterPro" id="IPR036291">
    <property type="entry name" value="NAD(P)-bd_dom_sf"/>
</dbReference>
<dbReference type="Pfam" id="PF00107">
    <property type="entry name" value="ADH_zinc_N"/>
    <property type="match status" value="1"/>
</dbReference>
<evidence type="ECO:0000313" key="6">
    <source>
        <dbReference type="EMBL" id="GGE20245.1"/>
    </source>
</evidence>
<evidence type="ECO:0000256" key="1">
    <source>
        <dbReference type="ARBA" id="ARBA00022723"/>
    </source>
</evidence>
<dbReference type="Proteomes" id="UP000635071">
    <property type="component" value="Unassembled WGS sequence"/>
</dbReference>
<keyword evidence="7" id="KW-1185">Reference proteome</keyword>
<dbReference type="CDD" id="cd08239">
    <property type="entry name" value="THR_DH_like"/>
    <property type="match status" value="1"/>
</dbReference>
<accession>A0A917EB27</accession>
<evidence type="ECO:0000256" key="3">
    <source>
        <dbReference type="ARBA" id="ARBA00023002"/>
    </source>
</evidence>
<organism evidence="6 7">
    <name type="scientific">Sandarakinorhabdus glacialis</name>
    <dbReference type="NCBI Taxonomy" id="1614636"/>
    <lineage>
        <taxon>Bacteria</taxon>
        <taxon>Pseudomonadati</taxon>
        <taxon>Pseudomonadota</taxon>
        <taxon>Alphaproteobacteria</taxon>
        <taxon>Sphingomonadales</taxon>
        <taxon>Sphingosinicellaceae</taxon>
        <taxon>Sandarakinorhabdus</taxon>
    </lineage>
</organism>
<evidence type="ECO:0000259" key="5">
    <source>
        <dbReference type="SMART" id="SM00829"/>
    </source>
</evidence>
<keyword evidence="3" id="KW-0560">Oxidoreductase</keyword>
<comment type="cofactor">
    <cofactor evidence="4">
        <name>Zn(2+)</name>
        <dbReference type="ChEBI" id="CHEBI:29105"/>
    </cofactor>
</comment>
<name>A0A917EB27_9SPHN</name>
<dbReference type="Gene3D" id="3.90.180.10">
    <property type="entry name" value="Medium-chain alcohol dehydrogenases, catalytic domain"/>
    <property type="match status" value="1"/>
</dbReference>
<evidence type="ECO:0000256" key="2">
    <source>
        <dbReference type="ARBA" id="ARBA00022833"/>
    </source>
</evidence>
<feature type="domain" description="Enoyl reductase (ER)" evidence="5">
    <location>
        <begin position="8"/>
        <end position="347"/>
    </location>
</feature>
<keyword evidence="1 4" id="KW-0479">Metal-binding</keyword>
<comment type="caution">
    <text evidence="6">The sequence shown here is derived from an EMBL/GenBank/DDBJ whole genome shotgun (WGS) entry which is preliminary data.</text>
</comment>
<dbReference type="GO" id="GO:0016616">
    <property type="term" value="F:oxidoreductase activity, acting on the CH-OH group of donors, NAD or NADP as acceptor"/>
    <property type="evidence" value="ECO:0007669"/>
    <property type="project" value="UniProtKB-ARBA"/>
</dbReference>
<reference evidence="6" key="1">
    <citation type="journal article" date="2014" name="Int. J. Syst. Evol. Microbiol.">
        <title>Complete genome sequence of Corynebacterium casei LMG S-19264T (=DSM 44701T), isolated from a smear-ripened cheese.</title>
        <authorList>
            <consortium name="US DOE Joint Genome Institute (JGI-PGF)"/>
            <person name="Walter F."/>
            <person name="Albersmeier A."/>
            <person name="Kalinowski J."/>
            <person name="Ruckert C."/>
        </authorList>
    </citation>
    <scope>NUCLEOTIDE SEQUENCE</scope>
    <source>
        <strain evidence="6">CGMCC 1.15519</strain>
    </source>
</reference>
<dbReference type="InterPro" id="IPR013154">
    <property type="entry name" value="ADH-like_N"/>
</dbReference>